<evidence type="ECO:0000256" key="3">
    <source>
        <dbReference type="ARBA" id="ARBA00023163"/>
    </source>
</evidence>
<sequence length="339" mass="37919">MKVTLKDIARETGYSISTISRVLSNVGKISPKARDEIIQAAKRLNYPVSRIAGQDIPGKQQNIALVTDFHEGEFYASYYYGIDRAAAEEKVRIALLNVAEPRKNIKKFMSDLIAEKYFDGAIIFIPELIRQDYEDLMKIIPDHFHVVSNAMIENPLLATITFDGYSGGHQAARLFHEAGYQNVGIVKGPARKAESRFRYNGFNDFVSSVPEMNLVWECDGNFEFNSGVQSFYDLVESGNKPEAIFICNDLMASAFIDTAVANNVRIPDDIAILGYDDLPMCRNNNPTISSVRTDFKQLGTASIRSLKNRHPKEGQQHGVLSLIPVSIVERESISTKIEV</sequence>
<dbReference type="RefSeq" id="WP_210509320.1">
    <property type="nucleotide sequence ID" value="NZ_JAFIDN010000001.1"/>
</dbReference>
<dbReference type="EMBL" id="JAFIDN010000001">
    <property type="protein sequence ID" value="MBP3191081.1"/>
    <property type="molecule type" value="Genomic_DNA"/>
</dbReference>
<gene>
    <name evidence="5" type="ORF">NATSA_00245</name>
</gene>
<accession>A0A8J7S6J2</accession>
<dbReference type="PROSITE" id="PS50932">
    <property type="entry name" value="HTH_LACI_2"/>
    <property type="match status" value="1"/>
</dbReference>
<dbReference type="GO" id="GO:0003700">
    <property type="term" value="F:DNA-binding transcription factor activity"/>
    <property type="evidence" value="ECO:0007669"/>
    <property type="project" value="TreeGrafter"/>
</dbReference>
<dbReference type="PANTHER" id="PTHR30146:SF109">
    <property type="entry name" value="HTH-TYPE TRANSCRIPTIONAL REGULATOR GALS"/>
    <property type="match status" value="1"/>
</dbReference>
<dbReference type="InterPro" id="IPR028082">
    <property type="entry name" value="Peripla_BP_I"/>
</dbReference>
<feature type="domain" description="HTH lacI-type" evidence="4">
    <location>
        <begin position="3"/>
        <end position="57"/>
    </location>
</feature>
<dbReference type="CDD" id="cd01392">
    <property type="entry name" value="HTH_LacI"/>
    <property type="match status" value="1"/>
</dbReference>
<dbReference type="InterPro" id="IPR010982">
    <property type="entry name" value="Lambda_DNA-bd_dom_sf"/>
</dbReference>
<dbReference type="Proteomes" id="UP000673975">
    <property type="component" value="Unassembled WGS sequence"/>
</dbReference>
<evidence type="ECO:0000256" key="1">
    <source>
        <dbReference type="ARBA" id="ARBA00023015"/>
    </source>
</evidence>
<organism evidence="5 6">
    <name type="scientific">Natronogracilivirga saccharolytica</name>
    <dbReference type="NCBI Taxonomy" id="2812953"/>
    <lineage>
        <taxon>Bacteria</taxon>
        <taxon>Pseudomonadati</taxon>
        <taxon>Balneolota</taxon>
        <taxon>Balneolia</taxon>
        <taxon>Balneolales</taxon>
        <taxon>Cyclonatronaceae</taxon>
        <taxon>Natronogracilivirga</taxon>
    </lineage>
</organism>
<dbReference type="Gene3D" id="1.10.260.40">
    <property type="entry name" value="lambda repressor-like DNA-binding domains"/>
    <property type="match status" value="1"/>
</dbReference>
<dbReference type="AlphaFoldDB" id="A0A8J7S6J2"/>
<evidence type="ECO:0000259" key="4">
    <source>
        <dbReference type="PROSITE" id="PS50932"/>
    </source>
</evidence>
<dbReference type="PANTHER" id="PTHR30146">
    <property type="entry name" value="LACI-RELATED TRANSCRIPTIONAL REPRESSOR"/>
    <property type="match status" value="1"/>
</dbReference>
<keyword evidence="1" id="KW-0805">Transcription regulation</keyword>
<dbReference type="Gene3D" id="3.40.50.2300">
    <property type="match status" value="2"/>
</dbReference>
<comment type="caution">
    <text evidence="5">The sequence shown here is derived from an EMBL/GenBank/DDBJ whole genome shotgun (WGS) entry which is preliminary data.</text>
</comment>
<keyword evidence="3" id="KW-0804">Transcription</keyword>
<protein>
    <submittedName>
        <fullName evidence="5">LacI family DNA-binding transcriptional regulator</fullName>
    </submittedName>
</protein>
<dbReference type="CDD" id="cd06267">
    <property type="entry name" value="PBP1_LacI_sugar_binding-like"/>
    <property type="match status" value="1"/>
</dbReference>
<dbReference type="InterPro" id="IPR046335">
    <property type="entry name" value="LacI/GalR-like_sensor"/>
</dbReference>
<evidence type="ECO:0000256" key="2">
    <source>
        <dbReference type="ARBA" id="ARBA00023125"/>
    </source>
</evidence>
<keyword evidence="6" id="KW-1185">Reference proteome</keyword>
<reference evidence="5" key="1">
    <citation type="submission" date="2021-02" db="EMBL/GenBank/DDBJ databases">
        <title>Natronogracilivirga saccharolytica gen. nov. sp. nov. a new anaerobic, haloalkiliphilic carbohydrate-fermenting bacterium from soda lake and proposing of Cyclonatronumiaceae fam. nov. in the phylum Balneolaeota.</title>
        <authorList>
            <person name="Zhilina T.N."/>
            <person name="Sorokin D.Y."/>
            <person name="Zavarzina D.G."/>
            <person name="Toshchakov S.V."/>
            <person name="Kublanov I.V."/>
        </authorList>
    </citation>
    <scope>NUCLEOTIDE SEQUENCE</scope>
    <source>
        <strain evidence="5">Z-1702</strain>
    </source>
</reference>
<dbReference type="Pfam" id="PF13377">
    <property type="entry name" value="Peripla_BP_3"/>
    <property type="match status" value="1"/>
</dbReference>
<dbReference type="GO" id="GO:0000976">
    <property type="term" value="F:transcription cis-regulatory region binding"/>
    <property type="evidence" value="ECO:0007669"/>
    <property type="project" value="TreeGrafter"/>
</dbReference>
<evidence type="ECO:0000313" key="6">
    <source>
        <dbReference type="Proteomes" id="UP000673975"/>
    </source>
</evidence>
<evidence type="ECO:0000313" key="5">
    <source>
        <dbReference type="EMBL" id="MBP3191081.1"/>
    </source>
</evidence>
<dbReference type="SMART" id="SM00354">
    <property type="entry name" value="HTH_LACI"/>
    <property type="match status" value="1"/>
</dbReference>
<keyword evidence="2 5" id="KW-0238">DNA-binding</keyword>
<name>A0A8J7S6J2_9BACT</name>
<dbReference type="SUPFAM" id="SSF53822">
    <property type="entry name" value="Periplasmic binding protein-like I"/>
    <property type="match status" value="1"/>
</dbReference>
<dbReference type="InterPro" id="IPR000843">
    <property type="entry name" value="HTH_LacI"/>
</dbReference>
<dbReference type="Pfam" id="PF00356">
    <property type="entry name" value="LacI"/>
    <property type="match status" value="1"/>
</dbReference>
<dbReference type="SUPFAM" id="SSF47413">
    <property type="entry name" value="lambda repressor-like DNA-binding domains"/>
    <property type="match status" value="1"/>
</dbReference>
<proteinExistence type="predicted"/>